<evidence type="ECO:0000313" key="1">
    <source>
        <dbReference type="EMBL" id="KAG7663656.1"/>
    </source>
</evidence>
<dbReference type="RefSeq" id="XP_049263888.1">
    <property type="nucleotide sequence ID" value="XM_049406593.1"/>
</dbReference>
<gene>
    <name evidence="1" type="ORF">J8A68_002805</name>
</gene>
<dbReference type="Proteomes" id="UP000694255">
    <property type="component" value="Unassembled WGS sequence"/>
</dbReference>
<keyword evidence="2" id="KW-1185">Reference proteome</keyword>
<organism evidence="1 2">
    <name type="scientific">[Candida] subhashii</name>
    <dbReference type="NCBI Taxonomy" id="561895"/>
    <lineage>
        <taxon>Eukaryota</taxon>
        <taxon>Fungi</taxon>
        <taxon>Dikarya</taxon>
        <taxon>Ascomycota</taxon>
        <taxon>Saccharomycotina</taxon>
        <taxon>Pichiomycetes</taxon>
        <taxon>Debaryomycetaceae</taxon>
        <taxon>Spathaspora</taxon>
    </lineage>
</organism>
<sequence length="324" mass="36386">MSFNFNNFTKEFKSLTDKISTEFNTEVLPLAHRTTRLVQERIGKVNSEDISQLPAEYTALADKCNMLEGLYKKVLKITNSYETETYDYPSNLQESLGDWGKGITDRVEALTKATSTKEAQAALVDPHAGEYRPPKTFYHALSRATDPKILGEVDGSNNDDVLRKGLEIYSTNINKIANARIGQDQLIKTKFNLPLTTTLRSLISQSNNIQRKVEQKRIDYDLARVNLGNCTNPAKEPQFRVVMENAEDEFANTVEDAINIMQNVLENAKPLHEFLELIKAQLAYHKLASELLGGMVGEFESLIEENAKISNKDTSGPESGDFDL</sequence>
<dbReference type="AlphaFoldDB" id="A0A8J5QN89"/>
<reference evidence="1 2" key="1">
    <citation type="journal article" date="2021" name="DNA Res.">
        <title>Genome analysis of Candida subhashii reveals its hybrid nature and dual mitochondrial genome conformations.</title>
        <authorList>
            <person name="Mixao V."/>
            <person name="Hegedusova E."/>
            <person name="Saus E."/>
            <person name="Pryszcz L.P."/>
            <person name="Cillingova A."/>
            <person name="Nosek J."/>
            <person name="Gabaldon T."/>
        </authorList>
    </citation>
    <scope>NUCLEOTIDE SEQUENCE [LARGE SCALE GENOMIC DNA]</scope>
    <source>
        <strain evidence="1 2">CBS 10753</strain>
    </source>
</reference>
<dbReference type="InterPro" id="IPR018859">
    <property type="entry name" value="BAR_dom-cont"/>
</dbReference>
<dbReference type="EMBL" id="JAGSYN010000124">
    <property type="protein sequence ID" value="KAG7663656.1"/>
    <property type="molecule type" value="Genomic_DNA"/>
</dbReference>
<evidence type="ECO:0000313" key="2">
    <source>
        <dbReference type="Proteomes" id="UP000694255"/>
    </source>
</evidence>
<name>A0A8J5QN89_9ASCO</name>
<dbReference type="CDD" id="cd07600">
    <property type="entry name" value="BAR_Gvp36"/>
    <property type="match status" value="1"/>
</dbReference>
<proteinExistence type="predicted"/>
<comment type="caution">
    <text evidence="1">The sequence shown here is derived from an EMBL/GenBank/DDBJ whole genome shotgun (WGS) entry which is preliminary data.</text>
</comment>
<protein>
    <submittedName>
        <fullName evidence="1">GVP36</fullName>
    </submittedName>
</protein>
<dbReference type="GeneID" id="73469606"/>
<dbReference type="Pfam" id="PF10455">
    <property type="entry name" value="BAR_2"/>
    <property type="match status" value="1"/>
</dbReference>
<accession>A0A8J5QN89</accession>
<dbReference type="OrthoDB" id="5549748at2759"/>